<dbReference type="EMBL" id="FRAQ01000002">
    <property type="protein sequence ID" value="SHK68619.1"/>
    <property type="molecule type" value="Genomic_DNA"/>
</dbReference>
<dbReference type="OrthoDB" id="9795573at2"/>
<gene>
    <name evidence="6" type="ORF">SAMN05216369_2832</name>
</gene>
<dbReference type="InterPro" id="IPR038488">
    <property type="entry name" value="Integrase_DNA-bd_sf"/>
</dbReference>
<organism evidence="6 7">
    <name type="scientific">Marinobacter antarcticus</name>
    <dbReference type="NCBI Taxonomy" id="564117"/>
    <lineage>
        <taxon>Bacteria</taxon>
        <taxon>Pseudomonadati</taxon>
        <taxon>Pseudomonadota</taxon>
        <taxon>Gammaproteobacteria</taxon>
        <taxon>Pseudomonadales</taxon>
        <taxon>Marinobacteraceae</taxon>
        <taxon>Marinobacter</taxon>
    </lineage>
</organism>
<proteinExistence type="inferred from homology"/>
<dbReference type="GO" id="GO:0006310">
    <property type="term" value="P:DNA recombination"/>
    <property type="evidence" value="ECO:0007669"/>
    <property type="project" value="UniProtKB-KW"/>
</dbReference>
<keyword evidence="3" id="KW-0238">DNA-binding</keyword>
<evidence type="ECO:0000313" key="7">
    <source>
        <dbReference type="Proteomes" id="UP000184497"/>
    </source>
</evidence>
<comment type="similarity">
    <text evidence="1">Belongs to the 'phage' integrase family.</text>
</comment>
<dbReference type="Gene3D" id="3.30.160.390">
    <property type="entry name" value="Integrase, DNA-binding domain"/>
    <property type="match status" value="1"/>
</dbReference>
<evidence type="ECO:0000256" key="2">
    <source>
        <dbReference type="ARBA" id="ARBA00022908"/>
    </source>
</evidence>
<dbReference type="GO" id="GO:0015074">
    <property type="term" value="P:DNA integration"/>
    <property type="evidence" value="ECO:0007669"/>
    <property type="project" value="UniProtKB-KW"/>
</dbReference>
<name>A0A1M6UHH4_9GAMM</name>
<dbReference type="InterPro" id="IPR050808">
    <property type="entry name" value="Phage_Integrase"/>
</dbReference>
<protein>
    <recommendedName>
        <fullName evidence="5">Integrase DNA-binding domain-containing protein</fullName>
    </recommendedName>
</protein>
<dbReference type="PANTHER" id="PTHR30629">
    <property type="entry name" value="PROPHAGE INTEGRASE"/>
    <property type="match status" value="1"/>
</dbReference>
<sequence>MTERKKPGKKYTLNKTNLDKLEATDGKRRIVWDTAIQGYGVRIMPGGGKTLFFQARFKGEVIGVTIGRYSGVAASAEAGRKRAKEINADLANGIDPRPERKAADAATFGDMLTGYVDLLESKGKKSARNVQNQITADVEKKQRKIWNKRAADVDLDDCIKIVATISDQGKLRQADKIRSYIRSAFTEAIKARGNVRAPERLRNMNIKMNPARDMVKVEGSSQARTRALSLSEFQAYWKRLKEQPEPGRSLGMIHVLTGGQRIKQLSRVTLNDIDREDLTMTIQDYKGRRTTPYQHKIPLMPEVIACIDRITGAGEYVFSCDGGIKPAHDLYLNDLVNRIRKDMDKAGELEKGTFTAGTIRATIETRLGKDPYKVPRWIRGYLASHGLGGVQARNYEHDDYLEEKLDALQKLQRMVEGQPEPTAKVIPFNREASA</sequence>
<dbReference type="STRING" id="564117.SAMN05216369_2832"/>
<dbReference type="PANTHER" id="PTHR30629:SF2">
    <property type="entry name" value="PROPHAGE INTEGRASE INTS-RELATED"/>
    <property type="match status" value="1"/>
</dbReference>
<feature type="domain" description="Integrase DNA-binding" evidence="5">
    <location>
        <begin position="13"/>
        <end position="103"/>
    </location>
</feature>
<dbReference type="InterPro" id="IPR011010">
    <property type="entry name" value="DNA_brk_join_enz"/>
</dbReference>
<dbReference type="GO" id="GO:0003677">
    <property type="term" value="F:DNA binding"/>
    <property type="evidence" value="ECO:0007669"/>
    <property type="project" value="UniProtKB-KW"/>
</dbReference>
<dbReference type="Pfam" id="PF13356">
    <property type="entry name" value="Arm-DNA-bind_3"/>
    <property type="match status" value="1"/>
</dbReference>
<reference evidence="7" key="1">
    <citation type="submission" date="2016-11" db="EMBL/GenBank/DDBJ databases">
        <authorList>
            <person name="Varghese N."/>
            <person name="Submissions S."/>
        </authorList>
    </citation>
    <scope>NUCLEOTIDE SEQUENCE [LARGE SCALE GENOMIC DNA]</scope>
    <source>
        <strain evidence="7">CGMCC 1.10835</strain>
    </source>
</reference>
<dbReference type="InterPro" id="IPR010998">
    <property type="entry name" value="Integrase_recombinase_N"/>
</dbReference>
<evidence type="ECO:0000313" key="6">
    <source>
        <dbReference type="EMBL" id="SHK68619.1"/>
    </source>
</evidence>
<dbReference type="InterPro" id="IPR013762">
    <property type="entry name" value="Integrase-like_cat_sf"/>
</dbReference>
<evidence type="ECO:0000256" key="3">
    <source>
        <dbReference type="ARBA" id="ARBA00023125"/>
    </source>
</evidence>
<dbReference type="Gene3D" id="1.10.150.130">
    <property type="match status" value="1"/>
</dbReference>
<dbReference type="RefSeq" id="WP_072798635.1">
    <property type="nucleotide sequence ID" value="NZ_FRAQ01000002.1"/>
</dbReference>
<dbReference type="SUPFAM" id="SSF56349">
    <property type="entry name" value="DNA breaking-rejoining enzymes"/>
    <property type="match status" value="1"/>
</dbReference>
<accession>A0A1M6UHH4</accession>
<evidence type="ECO:0000259" key="5">
    <source>
        <dbReference type="Pfam" id="PF13356"/>
    </source>
</evidence>
<evidence type="ECO:0000256" key="1">
    <source>
        <dbReference type="ARBA" id="ARBA00008857"/>
    </source>
</evidence>
<dbReference type="AlphaFoldDB" id="A0A1M6UHH4"/>
<keyword evidence="4" id="KW-0233">DNA recombination</keyword>
<keyword evidence="2" id="KW-0229">DNA integration</keyword>
<evidence type="ECO:0000256" key="4">
    <source>
        <dbReference type="ARBA" id="ARBA00023172"/>
    </source>
</evidence>
<keyword evidence="7" id="KW-1185">Reference proteome</keyword>
<dbReference type="Proteomes" id="UP000184497">
    <property type="component" value="Unassembled WGS sequence"/>
</dbReference>
<dbReference type="InterPro" id="IPR025166">
    <property type="entry name" value="Integrase_DNA_bind_dom"/>
</dbReference>
<dbReference type="Gene3D" id="1.10.443.10">
    <property type="entry name" value="Intergrase catalytic core"/>
    <property type="match status" value="1"/>
</dbReference>